<keyword evidence="3" id="KW-1185">Reference proteome</keyword>
<evidence type="ECO:0000256" key="1">
    <source>
        <dbReference type="SAM" id="SignalP"/>
    </source>
</evidence>
<proteinExistence type="predicted"/>
<organism evidence="2 3">
    <name type="scientific">Jhaorihella thermophila</name>
    <dbReference type="NCBI Taxonomy" id="488547"/>
    <lineage>
        <taxon>Bacteria</taxon>
        <taxon>Pseudomonadati</taxon>
        <taxon>Pseudomonadota</taxon>
        <taxon>Alphaproteobacteria</taxon>
        <taxon>Rhodobacterales</taxon>
        <taxon>Paracoccaceae</taxon>
        <taxon>Jhaorihella</taxon>
    </lineage>
</organism>
<evidence type="ECO:0000313" key="3">
    <source>
        <dbReference type="Proteomes" id="UP000236742"/>
    </source>
</evidence>
<feature type="chain" id="PRO_5009289439" description="Outer membrane protein beta-barrel domain-containing protein" evidence="1">
    <location>
        <begin position="24"/>
        <end position="110"/>
    </location>
</feature>
<gene>
    <name evidence="2" type="ORF">SAMN05421751_11125</name>
</gene>
<accession>A0A1H5XH26</accession>
<name>A0A1H5XH26_9RHOB</name>
<dbReference type="EMBL" id="FNVD01000011">
    <property type="protein sequence ID" value="SEG11019.1"/>
    <property type="molecule type" value="Genomic_DNA"/>
</dbReference>
<dbReference type="Proteomes" id="UP000236742">
    <property type="component" value="Unassembled WGS sequence"/>
</dbReference>
<keyword evidence="1" id="KW-0732">Signal</keyword>
<dbReference type="OrthoDB" id="7032059at2"/>
<evidence type="ECO:0008006" key="4">
    <source>
        <dbReference type="Google" id="ProtNLM"/>
    </source>
</evidence>
<evidence type="ECO:0000313" key="2">
    <source>
        <dbReference type="EMBL" id="SEG11019.1"/>
    </source>
</evidence>
<feature type="signal peptide" evidence="1">
    <location>
        <begin position="1"/>
        <end position="23"/>
    </location>
</feature>
<protein>
    <recommendedName>
        <fullName evidence="4">Outer membrane protein beta-barrel domain-containing protein</fullName>
    </recommendedName>
</protein>
<sequence>MMRGILAAAVLAVAGAATHRAEAGTALGFGFTYVFDGDLTAGVRVFSDDKPDRVALSAGMDYKFATRALRPNVGAAYLKKNYYLDLGVGYDFGTSLMDFGVGAGATANMR</sequence>
<dbReference type="AlphaFoldDB" id="A0A1H5XH26"/>
<dbReference type="RefSeq" id="WP_104008555.1">
    <property type="nucleotide sequence ID" value="NZ_FNVD01000011.1"/>
</dbReference>
<reference evidence="2 3" key="1">
    <citation type="submission" date="2016-10" db="EMBL/GenBank/DDBJ databases">
        <authorList>
            <person name="de Groot N.N."/>
        </authorList>
    </citation>
    <scope>NUCLEOTIDE SEQUENCE [LARGE SCALE GENOMIC DNA]</scope>
    <source>
        <strain evidence="2 3">DSM 23413</strain>
    </source>
</reference>